<dbReference type="InterPro" id="IPR051836">
    <property type="entry name" value="Kremen_rcpt"/>
</dbReference>
<dbReference type="SMART" id="SM00321">
    <property type="entry name" value="WSC"/>
    <property type="match status" value="1"/>
</dbReference>
<dbReference type="PROSITE" id="PS51212">
    <property type="entry name" value="WSC"/>
    <property type="match status" value="1"/>
</dbReference>
<evidence type="ECO:0000256" key="5">
    <source>
        <dbReference type="ARBA" id="ARBA00023136"/>
    </source>
</evidence>
<evidence type="ECO:0000256" key="3">
    <source>
        <dbReference type="ARBA" id="ARBA00022729"/>
    </source>
</evidence>
<dbReference type="InterPro" id="IPR002889">
    <property type="entry name" value="WSC_carb-bd"/>
</dbReference>
<dbReference type="Pfam" id="PF01822">
    <property type="entry name" value="WSC"/>
    <property type="match status" value="1"/>
</dbReference>
<evidence type="ECO:0000256" key="6">
    <source>
        <dbReference type="ARBA" id="ARBA00023180"/>
    </source>
</evidence>
<dbReference type="PANTHER" id="PTHR24269:SF16">
    <property type="entry name" value="PROTEIN SLG1"/>
    <property type="match status" value="1"/>
</dbReference>
<evidence type="ECO:0000256" key="4">
    <source>
        <dbReference type="ARBA" id="ARBA00022989"/>
    </source>
</evidence>
<dbReference type="EMBL" id="NPIC01000010">
    <property type="protein sequence ID" value="RDL32440.1"/>
    <property type="molecule type" value="Genomic_DNA"/>
</dbReference>
<name>A0A370TD95_9HELO</name>
<comment type="caution">
    <text evidence="8">The sequence shown here is derived from an EMBL/GenBank/DDBJ whole genome shotgun (WGS) entry which is preliminary data.</text>
</comment>
<keyword evidence="4" id="KW-1133">Transmembrane helix</keyword>
<keyword evidence="9" id="KW-1185">Reference proteome</keyword>
<evidence type="ECO:0000256" key="2">
    <source>
        <dbReference type="ARBA" id="ARBA00022692"/>
    </source>
</evidence>
<dbReference type="OrthoDB" id="2019572at2759"/>
<proteinExistence type="predicted"/>
<gene>
    <name evidence="8" type="ORF">BP5553_08896</name>
</gene>
<evidence type="ECO:0000313" key="8">
    <source>
        <dbReference type="EMBL" id="RDL32440.1"/>
    </source>
</evidence>
<evidence type="ECO:0000259" key="7">
    <source>
        <dbReference type="PROSITE" id="PS51212"/>
    </source>
</evidence>
<dbReference type="AlphaFoldDB" id="A0A370TD95"/>
<keyword evidence="6" id="KW-0325">Glycoprotein</keyword>
<keyword evidence="3" id="KW-0732">Signal</keyword>
<evidence type="ECO:0000313" key="9">
    <source>
        <dbReference type="Proteomes" id="UP000254866"/>
    </source>
</evidence>
<comment type="subcellular location">
    <subcellularLocation>
        <location evidence="1">Membrane</location>
        <topology evidence="1">Single-pass membrane protein</topology>
    </subcellularLocation>
</comment>
<dbReference type="PANTHER" id="PTHR24269">
    <property type="entry name" value="KREMEN PROTEIN"/>
    <property type="match status" value="1"/>
</dbReference>
<dbReference type="GeneID" id="43601745"/>
<organism evidence="8 9">
    <name type="scientific">Venustampulla echinocandica</name>
    <dbReference type="NCBI Taxonomy" id="2656787"/>
    <lineage>
        <taxon>Eukaryota</taxon>
        <taxon>Fungi</taxon>
        <taxon>Dikarya</taxon>
        <taxon>Ascomycota</taxon>
        <taxon>Pezizomycotina</taxon>
        <taxon>Leotiomycetes</taxon>
        <taxon>Helotiales</taxon>
        <taxon>Pleuroascaceae</taxon>
        <taxon>Venustampulla</taxon>
    </lineage>
</organism>
<reference evidence="8 9" key="1">
    <citation type="journal article" date="2018" name="IMA Fungus">
        <title>IMA Genome-F 9: Draft genome sequence of Annulohypoxylon stygium, Aspergillus mulundensis, Berkeleyomyces basicola (syn. Thielaviopsis basicola), Ceratocystis smalleyi, two Cercospora beticola strains, Coleophoma cylindrospora, Fusarium fracticaudum, Phialophora cf. hyalina, and Morchella septimelata.</title>
        <authorList>
            <person name="Wingfield B.D."/>
            <person name="Bills G.F."/>
            <person name="Dong Y."/>
            <person name="Huang W."/>
            <person name="Nel W.J."/>
            <person name="Swalarsk-Parry B.S."/>
            <person name="Vaghefi N."/>
            <person name="Wilken P.M."/>
            <person name="An Z."/>
            <person name="de Beer Z.W."/>
            <person name="De Vos L."/>
            <person name="Chen L."/>
            <person name="Duong T.A."/>
            <person name="Gao Y."/>
            <person name="Hammerbacher A."/>
            <person name="Kikkert J.R."/>
            <person name="Li Y."/>
            <person name="Li H."/>
            <person name="Li K."/>
            <person name="Li Q."/>
            <person name="Liu X."/>
            <person name="Ma X."/>
            <person name="Naidoo K."/>
            <person name="Pethybridge S.J."/>
            <person name="Sun J."/>
            <person name="Steenkamp E.T."/>
            <person name="van der Nest M.A."/>
            <person name="van Wyk S."/>
            <person name="Wingfield M.J."/>
            <person name="Xiong C."/>
            <person name="Yue Q."/>
            <person name="Zhang X."/>
        </authorList>
    </citation>
    <scope>NUCLEOTIDE SEQUENCE [LARGE SCALE GENOMIC DNA]</scope>
    <source>
        <strain evidence="8 9">BP 5553</strain>
    </source>
</reference>
<feature type="domain" description="WSC" evidence="7">
    <location>
        <begin position="39"/>
        <end position="131"/>
    </location>
</feature>
<evidence type="ECO:0000256" key="1">
    <source>
        <dbReference type="ARBA" id="ARBA00004167"/>
    </source>
</evidence>
<keyword evidence="2" id="KW-0812">Transmembrane</keyword>
<dbReference type="RefSeq" id="XP_031866162.1">
    <property type="nucleotide sequence ID" value="XM_032017519.1"/>
</dbReference>
<sequence length="224" mass="24161">MDDNASKCGAGNRSSLYTKNIVVPSSVFSTIAPLATLTEIVALGCYNEPVVGDRALTSNAIFLDLMTVEKCAAACAGYKSFGLEYYYEFYCGNNINTGSGEVASTECSFPCTGDSTQTCGGGYRPNTYTIWELTSSSTAAALPTLTLTSNSAYRPYGCYTEATDQRALTGGSFYNDFLTIAKCEAVYSEYKFLELNMDGNVTAGMLLTLEVFWIIFLRNALLDA</sequence>
<dbReference type="GO" id="GO:0005886">
    <property type="term" value="C:plasma membrane"/>
    <property type="evidence" value="ECO:0007669"/>
    <property type="project" value="TreeGrafter"/>
</dbReference>
<protein>
    <recommendedName>
        <fullName evidence="7">WSC domain-containing protein</fullName>
    </recommendedName>
</protein>
<dbReference type="Proteomes" id="UP000254866">
    <property type="component" value="Unassembled WGS sequence"/>
</dbReference>
<accession>A0A370TD95</accession>
<keyword evidence="5" id="KW-0472">Membrane</keyword>
<dbReference type="STRING" id="2656787.A0A370TD95"/>